<dbReference type="RefSeq" id="WP_023792534.1">
    <property type="nucleotide sequence ID" value="NC_023003.1"/>
</dbReference>
<dbReference type="HOGENOM" id="CLU_164851_1_0_7"/>
<gene>
    <name evidence="1" type="ORF">BABL1_gene_201</name>
</gene>
<dbReference type="EMBL" id="HG793133">
    <property type="protein sequence ID" value="CDK30814.1"/>
    <property type="molecule type" value="Genomic_DNA"/>
</dbReference>
<dbReference type="Proteomes" id="UP000018769">
    <property type="component" value="Chromosome I"/>
</dbReference>
<dbReference type="SUPFAM" id="SSF54786">
    <property type="entry name" value="YcfA/nrd intein domain"/>
    <property type="match status" value="1"/>
</dbReference>
<evidence type="ECO:0000313" key="2">
    <source>
        <dbReference type="Proteomes" id="UP000018769"/>
    </source>
</evidence>
<protein>
    <submittedName>
        <fullName evidence="1">Toxin-antitoxin system component HicA, mRNA interferase toxin</fullName>
    </submittedName>
</protein>
<keyword evidence="2" id="KW-1185">Reference proteome</keyword>
<reference evidence="1 2" key="1">
    <citation type="journal article" date="2015" name="Biol. Direct">
        <title>Babela massiliensis, a representative of a widespread bacterial phylum with unusual adaptations to parasitism in amoebae.</title>
        <authorList>
            <person name="Pagnier I."/>
            <person name="Yutin N."/>
            <person name="Croce O."/>
            <person name="Makarova K.S."/>
            <person name="Wolf Y.I."/>
            <person name="Benamar S."/>
            <person name="Raoult D."/>
            <person name="Koonin E.V."/>
            <person name="La Scola B."/>
        </authorList>
    </citation>
    <scope>NUCLEOTIDE SEQUENCE [LARGE SCALE GENOMIC DNA]</scope>
    <source>
        <strain evidence="2">BABL1</strain>
    </source>
</reference>
<dbReference type="KEGG" id="dpb:BABL1_gene_201"/>
<dbReference type="AlphaFoldDB" id="V6DGY9"/>
<dbReference type="STRING" id="673862.BABL1_gene_201"/>
<proteinExistence type="predicted"/>
<dbReference type="InterPro" id="IPR012933">
    <property type="entry name" value="HicA_mRNA_interferase"/>
</dbReference>
<sequence>MSILEKLISKVFSDSPISYNEAEKLLITLGFSLRIKGSHHIFIKPHYLRAVSIKKRKELLAYQIKDLRQVLLDHGYEK</sequence>
<dbReference type="Pfam" id="PF07927">
    <property type="entry name" value="HicA_toxin"/>
    <property type="match status" value="1"/>
</dbReference>
<accession>V6DGY9</accession>
<dbReference type="OrthoDB" id="308644at2"/>
<dbReference type="GO" id="GO:0003729">
    <property type="term" value="F:mRNA binding"/>
    <property type="evidence" value="ECO:0007669"/>
    <property type="project" value="InterPro"/>
</dbReference>
<name>V6DGY9_9BACT</name>
<organism evidence="1 2">
    <name type="scientific">Candidatus Babela massiliensis</name>
    <dbReference type="NCBI Taxonomy" id="673862"/>
    <lineage>
        <taxon>Bacteria</taxon>
        <taxon>Candidatus Babelota</taxon>
        <taxon>Candidatus Babeliae</taxon>
        <taxon>Candidatus Babeliales</taxon>
        <taxon>Candidatus Babeliaceae</taxon>
        <taxon>Candidatus Babela</taxon>
    </lineage>
</organism>
<evidence type="ECO:0000313" key="1">
    <source>
        <dbReference type="EMBL" id="CDK30814.1"/>
    </source>
</evidence>